<reference evidence="3 4" key="1">
    <citation type="submission" date="2019-04" db="EMBL/GenBank/DDBJ databases">
        <title>Trinickia sp. 7GSK02, isolated from subtropical forest soil.</title>
        <authorList>
            <person name="Gao Z.-H."/>
            <person name="Qiu L.-H."/>
        </authorList>
    </citation>
    <scope>NUCLEOTIDE SEQUENCE [LARGE SCALE GENOMIC DNA]</scope>
    <source>
        <strain evidence="3 4">7GSK02</strain>
    </source>
</reference>
<sequence>MSEPFLGEIRMVGFTFAPYGWALAQGQLISVSQNQALFALFGTTYGGDGRATFGLPDLRGRSPVGTGTGPGLAAIEPGEVGGVEAVQLTNTQLPTHTHAVTTTGGGSGTISVAIPATTATTGEGAVPGPTTVLGPASASGRASDMYSTAAPTTTLKPFNVPFTTTAPTVQIGTAGLGQPFETRNPFLGLTCIVALQGIYPSRG</sequence>
<dbReference type="EMBL" id="SWJE01000003">
    <property type="protein sequence ID" value="TKC91198.1"/>
    <property type="molecule type" value="Genomic_DNA"/>
</dbReference>
<evidence type="ECO:0000313" key="3">
    <source>
        <dbReference type="EMBL" id="TKC91198.1"/>
    </source>
</evidence>
<dbReference type="OrthoDB" id="9810174at2"/>
<gene>
    <name evidence="3" type="ORF">FAZ69_07520</name>
</gene>
<evidence type="ECO:0000259" key="2">
    <source>
        <dbReference type="Pfam" id="PF07484"/>
    </source>
</evidence>
<name>A0A4U1IC85_9BURK</name>
<dbReference type="AlphaFoldDB" id="A0A4U1IC85"/>
<feature type="region of interest" description="Disordered" evidence="1">
    <location>
        <begin position="121"/>
        <end position="145"/>
    </location>
</feature>
<keyword evidence="4" id="KW-1185">Reference proteome</keyword>
<dbReference type="Gene3D" id="3.90.1340.10">
    <property type="entry name" value="Phage tail collar domain"/>
    <property type="match status" value="1"/>
</dbReference>
<dbReference type="Proteomes" id="UP000305539">
    <property type="component" value="Unassembled WGS sequence"/>
</dbReference>
<evidence type="ECO:0000313" key="4">
    <source>
        <dbReference type="Proteomes" id="UP000305539"/>
    </source>
</evidence>
<organism evidence="3 4">
    <name type="scientific">Trinickia terrae</name>
    <dbReference type="NCBI Taxonomy" id="2571161"/>
    <lineage>
        <taxon>Bacteria</taxon>
        <taxon>Pseudomonadati</taxon>
        <taxon>Pseudomonadota</taxon>
        <taxon>Betaproteobacteria</taxon>
        <taxon>Burkholderiales</taxon>
        <taxon>Burkholderiaceae</taxon>
        <taxon>Trinickia</taxon>
    </lineage>
</organism>
<evidence type="ECO:0000256" key="1">
    <source>
        <dbReference type="SAM" id="MobiDB-lite"/>
    </source>
</evidence>
<dbReference type="RefSeq" id="WP_136893314.1">
    <property type="nucleotide sequence ID" value="NZ_SWJE01000003.1"/>
</dbReference>
<feature type="domain" description="Phage tail collar" evidence="2">
    <location>
        <begin position="7"/>
        <end position="63"/>
    </location>
</feature>
<accession>A0A4U1IC85</accession>
<dbReference type="InterPro" id="IPR037053">
    <property type="entry name" value="Phage_tail_collar_dom_sf"/>
</dbReference>
<dbReference type="InterPro" id="IPR011083">
    <property type="entry name" value="Phage_tail_collar_dom"/>
</dbReference>
<protein>
    <submittedName>
        <fullName evidence="3">Phage tail protein</fullName>
    </submittedName>
</protein>
<dbReference type="Pfam" id="PF07484">
    <property type="entry name" value="Collar"/>
    <property type="match status" value="1"/>
</dbReference>
<proteinExistence type="predicted"/>
<dbReference type="SUPFAM" id="SSF88874">
    <property type="entry name" value="Receptor-binding domain of short tail fibre protein gp12"/>
    <property type="match status" value="1"/>
</dbReference>
<comment type="caution">
    <text evidence="3">The sequence shown here is derived from an EMBL/GenBank/DDBJ whole genome shotgun (WGS) entry which is preliminary data.</text>
</comment>